<comment type="caution">
    <text evidence="1">The sequence shown here is derived from an EMBL/GenBank/DDBJ whole genome shotgun (WGS) entry which is preliminary data.</text>
</comment>
<reference evidence="1 2" key="1">
    <citation type="submission" date="2018-06" db="EMBL/GenBank/DDBJ databases">
        <title>Genomic Encyclopedia of Type Strains, Phase III (KMG-III): the genomes of soil and plant-associated and newly described type strains.</title>
        <authorList>
            <person name="Whitman W."/>
        </authorList>
    </citation>
    <scope>NUCLEOTIDE SEQUENCE [LARGE SCALE GENOMIC DNA]</scope>
    <source>
        <strain evidence="1 2">CGMCC 4.7090</strain>
    </source>
</reference>
<protein>
    <submittedName>
        <fullName evidence="1">Uncharacterized protein</fullName>
    </submittedName>
</protein>
<dbReference type="AlphaFoldDB" id="A0A327Z4X1"/>
<accession>A0A327Z4X1</accession>
<sequence>MREEFTSTTALLGTYDPGRAQIIGEQGLAAGFWTSFEVRMGDIGDDLIITYIPLRRKNRRIRSLRAVS</sequence>
<name>A0A327Z4X1_9ACTN</name>
<keyword evidence="2" id="KW-1185">Reference proteome</keyword>
<organism evidence="1 2">
    <name type="scientific">Actinoplanes lutulentus</name>
    <dbReference type="NCBI Taxonomy" id="1287878"/>
    <lineage>
        <taxon>Bacteria</taxon>
        <taxon>Bacillati</taxon>
        <taxon>Actinomycetota</taxon>
        <taxon>Actinomycetes</taxon>
        <taxon>Micromonosporales</taxon>
        <taxon>Micromonosporaceae</taxon>
        <taxon>Actinoplanes</taxon>
    </lineage>
</organism>
<proteinExistence type="predicted"/>
<evidence type="ECO:0000313" key="1">
    <source>
        <dbReference type="EMBL" id="RAK27693.1"/>
    </source>
</evidence>
<dbReference type="Proteomes" id="UP000249341">
    <property type="component" value="Unassembled WGS sequence"/>
</dbReference>
<dbReference type="OrthoDB" id="3297475at2"/>
<dbReference type="RefSeq" id="WP_111653796.1">
    <property type="nucleotide sequence ID" value="NZ_JACHWI010000008.1"/>
</dbReference>
<dbReference type="EMBL" id="QLMJ01000022">
    <property type="protein sequence ID" value="RAK27693.1"/>
    <property type="molecule type" value="Genomic_DNA"/>
</dbReference>
<gene>
    <name evidence="1" type="ORF">B0I29_12276</name>
</gene>
<evidence type="ECO:0000313" key="2">
    <source>
        <dbReference type="Proteomes" id="UP000249341"/>
    </source>
</evidence>